<evidence type="ECO:0000259" key="5">
    <source>
        <dbReference type="Pfam" id="PF08100"/>
    </source>
</evidence>
<dbReference type="InterPro" id="IPR036388">
    <property type="entry name" value="WH-like_DNA-bd_sf"/>
</dbReference>
<name>A0ABR4ZD81_9NOCA</name>
<evidence type="ECO:0000256" key="1">
    <source>
        <dbReference type="ARBA" id="ARBA00022603"/>
    </source>
</evidence>
<feature type="domain" description="O-methyltransferase dimerisation" evidence="5">
    <location>
        <begin position="39"/>
        <end position="114"/>
    </location>
</feature>
<comment type="caution">
    <text evidence="6">The sequence shown here is derived from an EMBL/GenBank/DDBJ whole genome shotgun (WGS) entry which is preliminary data.</text>
</comment>
<dbReference type="Proteomes" id="UP000031364">
    <property type="component" value="Unassembled WGS sequence"/>
</dbReference>
<dbReference type="GO" id="GO:0008168">
    <property type="term" value="F:methyltransferase activity"/>
    <property type="evidence" value="ECO:0007669"/>
    <property type="project" value="UniProtKB-KW"/>
</dbReference>
<keyword evidence="2" id="KW-0808">Transferase</keyword>
<keyword evidence="3" id="KW-0949">S-adenosyl-L-methionine</keyword>
<dbReference type="GO" id="GO:0032259">
    <property type="term" value="P:methylation"/>
    <property type="evidence" value="ECO:0007669"/>
    <property type="project" value="UniProtKB-KW"/>
</dbReference>
<dbReference type="Pfam" id="PF00891">
    <property type="entry name" value="Methyltransf_2"/>
    <property type="match status" value="1"/>
</dbReference>
<keyword evidence="7" id="KW-1185">Reference proteome</keyword>
<feature type="domain" description="O-methyltransferase C-terminal" evidence="4">
    <location>
        <begin position="138"/>
        <end position="344"/>
    </location>
</feature>
<gene>
    <name evidence="6" type="ORF">FG87_20425</name>
</gene>
<reference evidence="6 7" key="1">
    <citation type="journal article" date="2014" name="Int. J. Syst. Evol. Microbiol.">
        <title>Nocardia vulneris sp. nov., isolated from wounds of human patients in North America.</title>
        <authorList>
            <person name="Lasker B.A."/>
            <person name="Bell M."/>
            <person name="Klenk H.P."/>
            <person name="Sproer C."/>
            <person name="Schumann C."/>
            <person name="Schumann P."/>
            <person name="Brown J.M."/>
        </authorList>
    </citation>
    <scope>NUCLEOTIDE SEQUENCE [LARGE SCALE GENOMIC DNA]</scope>
    <source>
        <strain evidence="6 7">W9851</strain>
    </source>
</reference>
<dbReference type="Gene3D" id="1.10.287.1350">
    <property type="match status" value="1"/>
</dbReference>
<dbReference type="PROSITE" id="PS51683">
    <property type="entry name" value="SAM_OMT_II"/>
    <property type="match status" value="1"/>
</dbReference>
<dbReference type="CDD" id="cd02440">
    <property type="entry name" value="AdoMet_MTases"/>
    <property type="match status" value="1"/>
</dbReference>
<dbReference type="CDD" id="cd00090">
    <property type="entry name" value="HTH_ARSR"/>
    <property type="match status" value="1"/>
</dbReference>
<evidence type="ECO:0000313" key="7">
    <source>
        <dbReference type="Proteomes" id="UP000031364"/>
    </source>
</evidence>
<dbReference type="RefSeq" id="WP_043672979.1">
    <property type="nucleotide sequence ID" value="NZ_BDCI01000003.1"/>
</dbReference>
<organism evidence="6 7">
    <name type="scientific">Nocardia vulneris</name>
    <dbReference type="NCBI Taxonomy" id="1141657"/>
    <lineage>
        <taxon>Bacteria</taxon>
        <taxon>Bacillati</taxon>
        <taxon>Actinomycetota</taxon>
        <taxon>Actinomycetes</taxon>
        <taxon>Mycobacteriales</taxon>
        <taxon>Nocardiaceae</taxon>
        <taxon>Nocardia</taxon>
    </lineage>
</organism>
<dbReference type="InterPro" id="IPR036390">
    <property type="entry name" value="WH_DNA-bd_sf"/>
</dbReference>
<dbReference type="InterPro" id="IPR029063">
    <property type="entry name" value="SAM-dependent_MTases_sf"/>
</dbReference>
<dbReference type="InterPro" id="IPR016461">
    <property type="entry name" value="COMT-like"/>
</dbReference>
<dbReference type="InterPro" id="IPR012967">
    <property type="entry name" value="COMT_dimerisation"/>
</dbReference>
<evidence type="ECO:0000256" key="2">
    <source>
        <dbReference type="ARBA" id="ARBA00022679"/>
    </source>
</evidence>
<dbReference type="EMBL" id="JNFP01000024">
    <property type="protein sequence ID" value="KIA63226.1"/>
    <property type="molecule type" value="Genomic_DNA"/>
</dbReference>
<evidence type="ECO:0000259" key="4">
    <source>
        <dbReference type="Pfam" id="PF00891"/>
    </source>
</evidence>
<dbReference type="SUPFAM" id="SSF53335">
    <property type="entry name" value="S-adenosyl-L-methionine-dependent methyltransferases"/>
    <property type="match status" value="1"/>
</dbReference>
<sequence>MAPGQSRVPPQVVVRAVELIRYGVAVAYRKLVPGHIAVMELLAAGWLTQAIHAAAELGIADALADGPRTGADLAEQLGADEDGLHRLLRLLIAYGIFTRRRDGRYALTPMGKALRRDSAVSLRDAALFFGSALHRDHWSHLVDAVRTGKPVGQALHGMSFFEHVQANRELGRLFDNAMTSIGTLSLGPLLAAYDFTRFGTVVDVGGGEGTLIAEILRSTPESTGILFDLPEVAEAAADHLAARGVAERCTIERGSFFDTVPQGGDVYILKHILHDWPEADAGRILRAVRAAMKPDARLVIVELVLPENNHPHPGKFVDLEMLVNVGGRERTAAEYREFLARYGFTLQRVIPTVSPDNILEAVPS</sequence>
<evidence type="ECO:0000313" key="6">
    <source>
        <dbReference type="EMBL" id="KIA63226.1"/>
    </source>
</evidence>
<accession>A0ABR4ZD81</accession>
<proteinExistence type="predicted"/>
<dbReference type="Gene3D" id="1.10.10.10">
    <property type="entry name" value="Winged helix-like DNA-binding domain superfamily/Winged helix DNA-binding domain"/>
    <property type="match status" value="1"/>
</dbReference>
<evidence type="ECO:0000256" key="3">
    <source>
        <dbReference type="ARBA" id="ARBA00022691"/>
    </source>
</evidence>
<dbReference type="PANTHER" id="PTHR43712:SF2">
    <property type="entry name" value="O-METHYLTRANSFERASE CICE"/>
    <property type="match status" value="1"/>
</dbReference>
<dbReference type="InterPro" id="IPR001077">
    <property type="entry name" value="COMT_C"/>
</dbReference>
<dbReference type="PIRSF" id="PIRSF005739">
    <property type="entry name" value="O-mtase"/>
    <property type="match status" value="1"/>
</dbReference>
<protein>
    <submittedName>
        <fullName evidence="6">Hydroxyneurosporene methyltransferase</fullName>
    </submittedName>
</protein>
<keyword evidence="1 6" id="KW-0489">Methyltransferase</keyword>
<dbReference type="InterPro" id="IPR011991">
    <property type="entry name" value="ArsR-like_HTH"/>
</dbReference>
<dbReference type="SUPFAM" id="SSF46785">
    <property type="entry name" value="Winged helix' DNA-binding domain"/>
    <property type="match status" value="1"/>
</dbReference>
<dbReference type="PANTHER" id="PTHR43712">
    <property type="entry name" value="PUTATIVE (AFU_ORTHOLOGUE AFUA_4G14580)-RELATED"/>
    <property type="match status" value="1"/>
</dbReference>
<dbReference type="Pfam" id="PF08100">
    <property type="entry name" value="Dimerisation"/>
    <property type="match status" value="1"/>
</dbReference>
<dbReference type="Gene3D" id="3.40.50.150">
    <property type="entry name" value="Vaccinia Virus protein VP39"/>
    <property type="match status" value="1"/>
</dbReference>